<comment type="caution">
    <text evidence="13">The sequence shown here is derived from an EMBL/GenBank/DDBJ whole genome shotgun (WGS) entry which is preliminary data.</text>
</comment>
<sequence>MGILLVCGFLAVPFLVVGQVFRAQYRAARKRETLTCAELRARGPGSVLCEVTGTVGAGEGGLLRAPFSGTPCVWYRVMVTEKDAGGEKRVIRKEGSSGAFTVDDGTGVIAVLAPEGKNESVQKAAKSFDRKAAPAEAGGLPVRAGDAQWYRYEEWVLVPGRPLYACGRASFDGRRLVMDRPFPLPDGSDARAVELSSENPYLVSAGDEKALRRRALLGMAVGYGVTGALAVGGLAAFVVTAEEDYDNDYDSRYR</sequence>
<keyword evidence="9" id="KW-0862">Zinc</keyword>
<accession>A0ABP6GQ15</accession>
<comment type="catalytic activity">
    <reaction evidence="1">
        <text>S-ubiquitinyl-[E2 ubiquitin-conjugating enzyme]-L-cysteine + [acceptor protein]-L-lysine = [E2 ubiquitin-conjugating enzyme]-L-cysteine + N(6)-ubiquitinyl-[acceptor protein]-L-lysine.</text>
        <dbReference type="EC" id="2.3.2.27"/>
    </reaction>
</comment>
<evidence type="ECO:0000256" key="5">
    <source>
        <dbReference type="ARBA" id="ARBA00022692"/>
    </source>
</evidence>
<evidence type="ECO:0000256" key="8">
    <source>
        <dbReference type="ARBA" id="ARBA00022786"/>
    </source>
</evidence>
<evidence type="ECO:0000256" key="4">
    <source>
        <dbReference type="ARBA" id="ARBA00022679"/>
    </source>
</evidence>
<evidence type="ECO:0000256" key="11">
    <source>
        <dbReference type="ARBA" id="ARBA00023136"/>
    </source>
</evidence>
<evidence type="ECO:0000259" key="12">
    <source>
        <dbReference type="Pfam" id="PF12483"/>
    </source>
</evidence>
<dbReference type="Pfam" id="PF12483">
    <property type="entry name" value="GIDE"/>
    <property type="match status" value="1"/>
</dbReference>
<keyword evidence="4" id="KW-0808">Transferase</keyword>
<name>A0ABP6GQ15_9ACTN</name>
<evidence type="ECO:0000256" key="3">
    <source>
        <dbReference type="ARBA" id="ARBA00012483"/>
    </source>
</evidence>
<keyword evidence="5" id="KW-0812">Transmembrane</keyword>
<feature type="domain" description="E3 Ubiquitin ligase MUL1-like" evidence="12">
    <location>
        <begin position="89"/>
        <end position="181"/>
    </location>
</feature>
<evidence type="ECO:0000256" key="6">
    <source>
        <dbReference type="ARBA" id="ARBA00022723"/>
    </source>
</evidence>
<evidence type="ECO:0000256" key="9">
    <source>
        <dbReference type="ARBA" id="ARBA00022833"/>
    </source>
</evidence>
<evidence type="ECO:0000256" key="2">
    <source>
        <dbReference type="ARBA" id="ARBA00004141"/>
    </source>
</evidence>
<reference evidence="14" key="1">
    <citation type="journal article" date="2019" name="Int. J. Syst. Evol. Microbiol.">
        <title>The Global Catalogue of Microorganisms (GCM) 10K type strain sequencing project: providing services to taxonomists for standard genome sequencing and annotation.</title>
        <authorList>
            <consortium name="The Broad Institute Genomics Platform"/>
            <consortium name="The Broad Institute Genome Sequencing Center for Infectious Disease"/>
            <person name="Wu L."/>
            <person name="Ma J."/>
        </authorList>
    </citation>
    <scope>NUCLEOTIDE SEQUENCE [LARGE SCALE GENOMIC DNA]</scope>
    <source>
        <strain evidence="14">JCM 8201</strain>
    </source>
</reference>
<keyword evidence="8" id="KW-0833">Ubl conjugation pathway</keyword>
<evidence type="ECO:0000256" key="10">
    <source>
        <dbReference type="ARBA" id="ARBA00022989"/>
    </source>
</evidence>
<dbReference type="EMBL" id="BAAATZ010000009">
    <property type="protein sequence ID" value="GAA2726080.1"/>
    <property type="molecule type" value="Genomic_DNA"/>
</dbReference>
<keyword evidence="11" id="KW-0472">Membrane</keyword>
<organism evidence="13 14">
    <name type="scientific">Actinocorallia aurantiaca</name>
    <dbReference type="NCBI Taxonomy" id="46204"/>
    <lineage>
        <taxon>Bacteria</taxon>
        <taxon>Bacillati</taxon>
        <taxon>Actinomycetota</taxon>
        <taxon>Actinomycetes</taxon>
        <taxon>Streptosporangiales</taxon>
        <taxon>Thermomonosporaceae</taxon>
        <taxon>Actinocorallia</taxon>
    </lineage>
</organism>
<comment type="subcellular location">
    <subcellularLocation>
        <location evidence="2">Membrane</location>
        <topology evidence="2">Multi-pass membrane protein</topology>
    </subcellularLocation>
</comment>
<protein>
    <recommendedName>
        <fullName evidence="3">RING-type E3 ubiquitin transferase</fullName>
        <ecNumber evidence="3">2.3.2.27</ecNumber>
    </recommendedName>
</protein>
<evidence type="ECO:0000256" key="7">
    <source>
        <dbReference type="ARBA" id="ARBA00022771"/>
    </source>
</evidence>
<dbReference type="EC" id="2.3.2.27" evidence="3"/>
<gene>
    <name evidence="13" type="ORF">GCM10010439_27720</name>
</gene>
<proteinExistence type="predicted"/>
<keyword evidence="14" id="KW-1185">Reference proteome</keyword>
<keyword evidence="7" id="KW-0863">Zinc-finger</keyword>
<dbReference type="RefSeq" id="WP_344450756.1">
    <property type="nucleotide sequence ID" value="NZ_BAAATZ010000009.1"/>
</dbReference>
<evidence type="ECO:0000313" key="14">
    <source>
        <dbReference type="Proteomes" id="UP001501842"/>
    </source>
</evidence>
<dbReference type="Proteomes" id="UP001501842">
    <property type="component" value="Unassembled WGS sequence"/>
</dbReference>
<keyword evidence="10" id="KW-1133">Transmembrane helix</keyword>
<keyword evidence="6" id="KW-0479">Metal-binding</keyword>
<dbReference type="InterPro" id="IPR022170">
    <property type="entry name" value="MUL1-like"/>
</dbReference>
<evidence type="ECO:0000256" key="1">
    <source>
        <dbReference type="ARBA" id="ARBA00000900"/>
    </source>
</evidence>
<evidence type="ECO:0000313" key="13">
    <source>
        <dbReference type="EMBL" id="GAA2726080.1"/>
    </source>
</evidence>